<name>A0A135I9H1_9GAMM</name>
<evidence type="ECO:0000256" key="1">
    <source>
        <dbReference type="SAM" id="Phobius"/>
    </source>
</evidence>
<feature type="transmembrane region" description="Helical" evidence="1">
    <location>
        <begin position="273"/>
        <end position="295"/>
    </location>
</feature>
<dbReference type="AlphaFoldDB" id="A0A135I9H1"/>
<evidence type="ECO:0000313" key="2">
    <source>
        <dbReference type="EMBL" id="KXF82100.1"/>
    </source>
</evidence>
<protein>
    <submittedName>
        <fullName evidence="2">Uncharacterized protein</fullName>
    </submittedName>
</protein>
<dbReference type="Proteomes" id="UP000070529">
    <property type="component" value="Unassembled WGS sequence"/>
</dbReference>
<sequence length="298" mass="34032">MDHYKLKKKLSLITENITSIIESRNTHKIIAISLFTLLILLIFYTTWHTSPYLSGKKSLFTIEAKTNYIEISPHKNGNYPTWEIEKGRLYDNCSKDSEISFSGSVFINPYSTIEFINDLSETLVIYLNSESDTSSGRVITNTAEIMLSDCAALKIDNSLESIFLIDGVIELGTEVNENTTNNAILKSGSVTISDKRIFSNDYYQNTPRPLKMGDKFLVKLPESQSSGFVHFKRGQYMYTSYQSTGQEGVIQRYKSEDIIIKNSIWDKIKNDDILTFLWIAIIFTSGLIRTFIMLIRKP</sequence>
<dbReference type="STRING" id="294935.ATN88_20120"/>
<keyword evidence="1" id="KW-0812">Transmembrane</keyword>
<proteinExistence type="predicted"/>
<keyword evidence="1" id="KW-1133">Transmembrane helix</keyword>
<keyword evidence="3" id="KW-1185">Reference proteome</keyword>
<gene>
    <name evidence="2" type="ORF">ATN88_20120</name>
</gene>
<accession>A0A135I9H1</accession>
<comment type="caution">
    <text evidence="2">The sequence shown here is derived from an EMBL/GenBank/DDBJ whole genome shotgun (WGS) entry which is preliminary data.</text>
</comment>
<dbReference type="OrthoDB" id="6233991at2"/>
<keyword evidence="1" id="KW-0472">Membrane</keyword>
<dbReference type="RefSeq" id="WP_067414900.1">
    <property type="nucleotide sequence ID" value="NZ_LNTY01000030.1"/>
</dbReference>
<feature type="transmembrane region" description="Helical" evidence="1">
    <location>
        <begin position="29"/>
        <end position="47"/>
    </location>
</feature>
<evidence type="ECO:0000313" key="3">
    <source>
        <dbReference type="Proteomes" id="UP000070529"/>
    </source>
</evidence>
<reference evidence="2 3" key="1">
    <citation type="submission" date="2015-11" db="EMBL/GenBank/DDBJ databases">
        <title>Genomic Taxonomy of the Vibrionaceae.</title>
        <authorList>
            <person name="Gomez-Gil B."/>
            <person name="Enciso-Ibarra J."/>
        </authorList>
    </citation>
    <scope>NUCLEOTIDE SEQUENCE [LARGE SCALE GENOMIC DNA]</scope>
    <source>
        <strain evidence="2 3">CAIM 912</strain>
    </source>
</reference>
<organism evidence="2 3">
    <name type="scientific">Enterovibrio coralii</name>
    <dbReference type="NCBI Taxonomy" id="294935"/>
    <lineage>
        <taxon>Bacteria</taxon>
        <taxon>Pseudomonadati</taxon>
        <taxon>Pseudomonadota</taxon>
        <taxon>Gammaproteobacteria</taxon>
        <taxon>Vibrionales</taxon>
        <taxon>Vibrionaceae</taxon>
        <taxon>Enterovibrio</taxon>
    </lineage>
</organism>
<dbReference type="EMBL" id="LNTY01000030">
    <property type="protein sequence ID" value="KXF82100.1"/>
    <property type="molecule type" value="Genomic_DNA"/>
</dbReference>